<protein>
    <submittedName>
        <fullName evidence="4">Doxorubicin resistance ATP-binding protein DrrA</fullName>
        <ecNumber evidence="4">3.6.3.-</ecNumber>
    </submittedName>
</protein>
<keyword evidence="1" id="KW-0547">Nucleotide-binding</keyword>
<evidence type="ECO:0000313" key="4">
    <source>
        <dbReference type="EMBL" id="EXJ10858.1"/>
    </source>
</evidence>
<accession>W9UUF9</accession>
<dbReference type="SUPFAM" id="SSF52540">
    <property type="entry name" value="P-loop containing nucleoside triphosphate hydrolases"/>
    <property type="match status" value="1"/>
</dbReference>
<dbReference type="InterPro" id="IPR027417">
    <property type="entry name" value="P-loop_NTPase"/>
</dbReference>
<dbReference type="GO" id="GO:0005524">
    <property type="term" value="F:ATP binding"/>
    <property type="evidence" value="ECO:0007669"/>
    <property type="project" value="UniProtKB-KW"/>
</dbReference>
<dbReference type="STRING" id="1229521.D791_02223"/>
<dbReference type="PANTHER" id="PTHR43582">
    <property type="entry name" value="LINEARMYCIN RESISTANCE ATP-BINDING PROTEIN LNRL"/>
    <property type="match status" value="1"/>
</dbReference>
<feature type="domain" description="ABC transporter" evidence="3">
    <location>
        <begin position="3"/>
        <end position="233"/>
    </location>
</feature>
<evidence type="ECO:0000256" key="1">
    <source>
        <dbReference type="ARBA" id="ARBA00022741"/>
    </source>
</evidence>
<dbReference type="InterPro" id="IPR022467">
    <property type="entry name" value="ABC_transprt_ATP-bd_su_PQQ"/>
</dbReference>
<dbReference type="PANTHER" id="PTHR43582:SF5">
    <property type="entry name" value="ABC TRANSPORTER"/>
    <property type="match status" value="1"/>
</dbReference>
<dbReference type="EMBL" id="AONB01000010">
    <property type="protein sequence ID" value="EXJ10858.1"/>
    <property type="molecule type" value="Genomic_DNA"/>
</dbReference>
<keyword evidence="4" id="KW-0378">Hydrolase</keyword>
<dbReference type="AlphaFoldDB" id="W9UUF9"/>
<evidence type="ECO:0000256" key="2">
    <source>
        <dbReference type="ARBA" id="ARBA00022840"/>
    </source>
</evidence>
<dbReference type="PATRIC" id="fig|1229521.3.peg.2260"/>
<evidence type="ECO:0000259" key="3">
    <source>
        <dbReference type="PROSITE" id="PS50893"/>
    </source>
</evidence>
<reference evidence="4 5" key="2">
    <citation type="journal article" date="2015" name="Syst. Appl. Microbiol.">
        <title>Nitrincola nitratireducens sp. nov. isolated from a haloalkaline crater lake.</title>
        <authorList>
            <person name="Singh A."/>
            <person name="Vaidya B."/>
            <person name="Tanuku N.R."/>
            <person name="Pinnaka A.K."/>
        </authorList>
    </citation>
    <scope>NUCLEOTIDE SEQUENCE [LARGE SCALE GENOMIC DNA]</scope>
    <source>
        <strain evidence="4 5">AK23</strain>
    </source>
</reference>
<sequence length="244" mass="27337">MSIELNAVNFQYGKRQVLHDLTFSLTAGSFNALLGPNGAGKTTLISLLTRLLALQSGSIKIHEDDLRQAPRRIMASLGVVFQQSTLDLDLSVLHNLEYHGALHGLSRQQVKNRALEELARMGLSDRLNDKVRSLNGGHRRRVEIARALLHRPKVLLLDEPSVGLDTRTRLELNEYVRGLCQTHALTLLWTTHLMDEIRPEDHLLVLNKGHLLFADTGTQLLSLTQTHLLSDAFEQITGLRETVI</sequence>
<organism evidence="4 5">
    <name type="scientific">Nitrincola nitratireducens</name>
    <dbReference type="NCBI Taxonomy" id="1229521"/>
    <lineage>
        <taxon>Bacteria</taxon>
        <taxon>Pseudomonadati</taxon>
        <taxon>Pseudomonadota</taxon>
        <taxon>Gammaproteobacteria</taxon>
        <taxon>Oceanospirillales</taxon>
        <taxon>Oceanospirillaceae</taxon>
        <taxon>Nitrincola</taxon>
    </lineage>
</organism>
<dbReference type="GO" id="GO:0016887">
    <property type="term" value="F:ATP hydrolysis activity"/>
    <property type="evidence" value="ECO:0007669"/>
    <property type="project" value="InterPro"/>
</dbReference>
<gene>
    <name evidence="4" type="primary">drrA_2</name>
    <name evidence="4" type="ORF">D791_02223</name>
</gene>
<evidence type="ECO:0000313" key="5">
    <source>
        <dbReference type="Proteomes" id="UP000019464"/>
    </source>
</evidence>
<keyword evidence="2 4" id="KW-0067">ATP-binding</keyword>
<dbReference type="NCBIfam" id="TIGR03864">
    <property type="entry name" value="PQQ_ABC_ATP"/>
    <property type="match status" value="1"/>
</dbReference>
<dbReference type="EC" id="3.6.3.-" evidence="4"/>
<dbReference type="Pfam" id="PF00005">
    <property type="entry name" value="ABC_tran"/>
    <property type="match status" value="1"/>
</dbReference>
<name>W9UUF9_9GAMM</name>
<proteinExistence type="predicted"/>
<comment type="caution">
    <text evidence="4">The sequence shown here is derived from an EMBL/GenBank/DDBJ whole genome shotgun (WGS) entry which is preliminary data.</text>
</comment>
<keyword evidence="5" id="KW-1185">Reference proteome</keyword>
<dbReference type="OrthoDB" id="9775490at2"/>
<dbReference type="PROSITE" id="PS50893">
    <property type="entry name" value="ABC_TRANSPORTER_2"/>
    <property type="match status" value="1"/>
</dbReference>
<reference evidence="5" key="1">
    <citation type="submission" date="2012-11" db="EMBL/GenBank/DDBJ databases">
        <authorList>
            <person name="Singh A."/>
            <person name="Pinnaka A.K."/>
            <person name="Vaidya B."/>
        </authorList>
    </citation>
    <scope>NUCLEOTIDE SEQUENCE [LARGE SCALE GENOMIC DNA]</scope>
    <source>
        <strain evidence="5">AK23</strain>
    </source>
</reference>
<dbReference type="InterPro" id="IPR003593">
    <property type="entry name" value="AAA+_ATPase"/>
</dbReference>
<dbReference type="RefSeq" id="WP_036511131.1">
    <property type="nucleotide sequence ID" value="NZ_AONB01000010.1"/>
</dbReference>
<dbReference type="Proteomes" id="UP000019464">
    <property type="component" value="Unassembled WGS sequence"/>
</dbReference>
<dbReference type="Gene3D" id="3.40.50.300">
    <property type="entry name" value="P-loop containing nucleotide triphosphate hydrolases"/>
    <property type="match status" value="1"/>
</dbReference>
<dbReference type="InterPro" id="IPR003439">
    <property type="entry name" value="ABC_transporter-like_ATP-bd"/>
</dbReference>
<dbReference type="SMART" id="SM00382">
    <property type="entry name" value="AAA"/>
    <property type="match status" value="1"/>
</dbReference>